<dbReference type="STRING" id="83656.B1H18_08650"/>
<dbReference type="Proteomes" id="UP000190539">
    <property type="component" value="Unassembled WGS sequence"/>
</dbReference>
<dbReference type="AlphaFoldDB" id="A0A1V4AC84"/>
<keyword evidence="2" id="KW-1185">Reference proteome</keyword>
<name>A0A1V4AC84_9ACTN</name>
<sequence>MAVTSPDLVLPSPDRYTPTAAVLRGPRATQRTGVAKDAERAPSLDASLTEMHTLLEQHGYVIALCPTSLPAAVTRRLYTVRAILETDRLAILRPELPPLGVAALTLQLRQLSICDFTPGVLASAARLLSHYVYAGAVLGSVARLDRVPVTLRSHAKSWVPGAQFAVLANPRAQLVRVAADATLPGPEFATTLHVAHSGAPSEWVTDALAAAWRAQAVTETGLPEESARWWASGKLVEFAAAIPDISVLYQLVSSVRREECHWCGLELIGDRCGFCSAPLPPPERRRRLPAGRGAAPALVTAASAAPAHAPALASGAHYRG</sequence>
<dbReference type="EMBL" id="MVFC01000004">
    <property type="protein sequence ID" value="OON81498.1"/>
    <property type="molecule type" value="Genomic_DNA"/>
</dbReference>
<protein>
    <submittedName>
        <fullName evidence="1">Uncharacterized protein</fullName>
    </submittedName>
</protein>
<organism evidence="1 2">
    <name type="scientific">Streptomyces tsukubensis</name>
    <dbReference type="NCBI Taxonomy" id="83656"/>
    <lineage>
        <taxon>Bacteria</taxon>
        <taxon>Bacillati</taxon>
        <taxon>Actinomycetota</taxon>
        <taxon>Actinomycetes</taxon>
        <taxon>Kitasatosporales</taxon>
        <taxon>Streptomycetaceae</taxon>
        <taxon>Streptomyces</taxon>
    </lineage>
</organism>
<reference evidence="1 2" key="1">
    <citation type="submission" date="2017-02" db="EMBL/GenBank/DDBJ databases">
        <title>Draft Genome Sequence of Streptomyces tsukubaensis F601, a Producer of the immunosuppressant tacrolimus FK506.</title>
        <authorList>
            <person name="Zong G."/>
            <person name="Zhong C."/>
            <person name="Fu J."/>
            <person name="Qin R."/>
            <person name="Cao G."/>
        </authorList>
    </citation>
    <scope>NUCLEOTIDE SEQUENCE [LARGE SCALE GENOMIC DNA]</scope>
    <source>
        <strain evidence="1 2">F601</strain>
    </source>
</reference>
<evidence type="ECO:0000313" key="2">
    <source>
        <dbReference type="Proteomes" id="UP000190539"/>
    </source>
</evidence>
<proteinExistence type="predicted"/>
<evidence type="ECO:0000313" key="1">
    <source>
        <dbReference type="EMBL" id="OON81498.1"/>
    </source>
</evidence>
<accession>A0A1V4AC84</accession>
<gene>
    <name evidence="1" type="ORF">B1H18_08650</name>
</gene>
<comment type="caution">
    <text evidence="1">The sequence shown here is derived from an EMBL/GenBank/DDBJ whole genome shotgun (WGS) entry which is preliminary data.</text>
</comment>